<dbReference type="Proteomes" id="UP000085678">
    <property type="component" value="Unplaced"/>
</dbReference>
<name>A0A1S3J1G6_LINAN</name>
<evidence type="ECO:0000313" key="1">
    <source>
        <dbReference type="Proteomes" id="UP000085678"/>
    </source>
</evidence>
<dbReference type="InterPro" id="IPR019374">
    <property type="entry name" value="Ribosomal_mS22"/>
</dbReference>
<dbReference type="GO" id="GO:0003735">
    <property type="term" value="F:structural constituent of ribosome"/>
    <property type="evidence" value="ECO:0007669"/>
    <property type="project" value="TreeGrafter"/>
</dbReference>
<dbReference type="STRING" id="7574.A0A1S3J1G6"/>
<dbReference type="InParanoid" id="A0A1S3J1G6"/>
<dbReference type="PANTHER" id="PTHR13071">
    <property type="entry name" value="MITOCHONDRIAL 28S RIBOSOMAL PROTEIN S22"/>
    <property type="match status" value="1"/>
</dbReference>
<sequence>MAAPVVRNVSITLSQICRNCSLLQSRAALCIKRYSSSKSTDSENRDTSKKNEEKKEKDVYMLYDEFPFRNGPTGWKDKDPGPLFLNPKVYNSLRKMTGFDLEKLFPQRPYPRHFKPKFRIVSDEKLQKLEGGNMFRAQQKLQMPPVMLPRTEESTVICHDTCIAGLYNSKMVITDLMVNTGSRERIIVIREPNGVLRTPTLRERDRITQVYFPRPGRTMMMSRMFYPEYMQGLLDRDEHQYLLDRACVQFEPDDPQFIRICQEVYDHLYETRKFDILRSTRHFGPMAFYYAYYDKIERLLVDMIQREFIQDAGSLVKVLNEIHPDAKCAQIAMDLTPGATALELVKAYLEANSEHKLLAKAVEDYEKLLEHRQKESERRERGLKGR</sequence>
<dbReference type="PANTHER" id="PTHR13071:SF4">
    <property type="entry name" value="SMALL RIBOSOMAL SUBUNIT PROTEIN MS22"/>
    <property type="match status" value="1"/>
</dbReference>
<proteinExistence type="predicted"/>
<keyword evidence="2" id="KW-0689">Ribosomal protein</keyword>
<evidence type="ECO:0000313" key="2">
    <source>
        <dbReference type="RefSeq" id="XP_013404101.1"/>
    </source>
</evidence>
<keyword evidence="2" id="KW-0687">Ribonucleoprotein</keyword>
<protein>
    <submittedName>
        <fullName evidence="2">28S ribosomal protein S22, mitochondrial</fullName>
    </submittedName>
</protein>
<dbReference type="OrthoDB" id="10052321at2759"/>
<keyword evidence="1" id="KW-1185">Reference proteome</keyword>
<dbReference type="GO" id="GO:0005763">
    <property type="term" value="C:mitochondrial small ribosomal subunit"/>
    <property type="evidence" value="ECO:0007669"/>
    <property type="project" value="TreeGrafter"/>
</dbReference>
<gene>
    <name evidence="2" type="primary">LOC106169242</name>
</gene>
<dbReference type="Pfam" id="PF10245">
    <property type="entry name" value="MRP-S22"/>
    <property type="match status" value="1"/>
</dbReference>
<dbReference type="FunCoup" id="A0A1S3J1G6">
    <property type="interactions" value="894"/>
</dbReference>
<dbReference type="KEGG" id="lak:106169242"/>
<dbReference type="RefSeq" id="XP_013404101.1">
    <property type="nucleotide sequence ID" value="XM_013548647.1"/>
</dbReference>
<reference evidence="2" key="1">
    <citation type="submission" date="2025-08" db="UniProtKB">
        <authorList>
            <consortium name="RefSeq"/>
        </authorList>
    </citation>
    <scope>IDENTIFICATION</scope>
    <source>
        <tissue evidence="2">Gonads</tissue>
    </source>
</reference>
<dbReference type="OMA" id="CIDDLLY"/>
<dbReference type="AlphaFoldDB" id="A0A1S3J1G6"/>
<organism evidence="1 2">
    <name type="scientific">Lingula anatina</name>
    <name type="common">Brachiopod</name>
    <name type="synonym">Lingula unguis</name>
    <dbReference type="NCBI Taxonomy" id="7574"/>
    <lineage>
        <taxon>Eukaryota</taxon>
        <taxon>Metazoa</taxon>
        <taxon>Spiralia</taxon>
        <taxon>Lophotrochozoa</taxon>
        <taxon>Brachiopoda</taxon>
        <taxon>Linguliformea</taxon>
        <taxon>Lingulata</taxon>
        <taxon>Lingulida</taxon>
        <taxon>Linguloidea</taxon>
        <taxon>Lingulidae</taxon>
        <taxon>Lingula</taxon>
    </lineage>
</organism>
<dbReference type="GeneID" id="106169242"/>
<accession>A0A1S3J1G6</accession>